<dbReference type="PANTHER" id="PTHR37822:SF2">
    <property type="entry name" value="SPORE PHOTOPRODUCT LYASE"/>
    <property type="match status" value="1"/>
</dbReference>
<dbReference type="Pfam" id="PF20903">
    <property type="entry name" value="SPL"/>
    <property type="match status" value="1"/>
</dbReference>
<name>I4C9Z4_DESTA</name>
<dbReference type="SUPFAM" id="SSF102114">
    <property type="entry name" value="Radical SAM enzymes"/>
    <property type="match status" value="1"/>
</dbReference>
<accession>I4C9Z4</accession>
<dbReference type="Gene3D" id="3.80.30.30">
    <property type="match status" value="1"/>
</dbReference>
<reference evidence="2" key="1">
    <citation type="submission" date="2012-06" db="EMBL/GenBank/DDBJ databases">
        <title>Complete sequence of chromosome of Desulfomonile tiedjei DSM 6799.</title>
        <authorList>
            <person name="Lucas S."/>
            <person name="Copeland A."/>
            <person name="Lapidus A."/>
            <person name="Glavina del Rio T."/>
            <person name="Dalin E."/>
            <person name="Tice H."/>
            <person name="Bruce D."/>
            <person name="Goodwin L."/>
            <person name="Pitluck S."/>
            <person name="Peters L."/>
            <person name="Ovchinnikova G."/>
            <person name="Zeytun A."/>
            <person name="Lu M."/>
            <person name="Kyrpides N."/>
            <person name="Mavromatis K."/>
            <person name="Ivanova N."/>
            <person name="Brettin T."/>
            <person name="Detter J.C."/>
            <person name="Han C."/>
            <person name="Larimer F."/>
            <person name="Land M."/>
            <person name="Hauser L."/>
            <person name="Markowitz V."/>
            <person name="Cheng J.-F."/>
            <person name="Hugenholtz P."/>
            <person name="Woyke T."/>
            <person name="Wu D."/>
            <person name="Spring S."/>
            <person name="Schroeder M."/>
            <person name="Brambilla E."/>
            <person name="Klenk H.-P."/>
            <person name="Eisen J.A."/>
        </authorList>
    </citation>
    <scope>NUCLEOTIDE SEQUENCE [LARGE SCALE GENOMIC DNA]</scope>
    <source>
        <strain evidence="2">ATCC 49306 / DSM 6799 / DCB-1</strain>
    </source>
</reference>
<dbReference type="InterPro" id="IPR058240">
    <property type="entry name" value="rSAM_sf"/>
</dbReference>
<dbReference type="STRING" id="706587.Desti_3741"/>
<dbReference type="EMBL" id="CP003360">
    <property type="protein sequence ID" value="AFM26385.1"/>
    <property type="molecule type" value="Genomic_DNA"/>
</dbReference>
<dbReference type="AlphaFoldDB" id="I4C9Z4"/>
<dbReference type="KEGG" id="dti:Desti_3741"/>
<gene>
    <name evidence="1" type="ordered locus">Desti_3741</name>
</gene>
<dbReference type="GO" id="GO:0042601">
    <property type="term" value="C:endospore-forming forespore"/>
    <property type="evidence" value="ECO:0007669"/>
    <property type="project" value="TreeGrafter"/>
</dbReference>
<dbReference type="PANTHER" id="PTHR37822">
    <property type="entry name" value="SPORE PHOTOPRODUCT LYASE-RELATED"/>
    <property type="match status" value="1"/>
</dbReference>
<dbReference type="HOGENOM" id="CLU_030330_0_0_7"/>
<dbReference type="RefSeq" id="WP_014811513.1">
    <property type="nucleotide sequence ID" value="NC_018025.1"/>
</dbReference>
<sequence>MNFPIQEIWIDTEAADASLTKNIVRKFPQAKVIETDQKNASRLMRELELAADPFSRGKKILRLIRHRGVFVKPCPGTPEYVCCGLKILHVGQGCPMDCRYCALQAYFNRPVLELFVNVEDLFSDLTQYLKQNGDTFQRLCTGEFTDSLALDNLTGLAPRLVEFFASVPNASLEIKTKTDAIDPLLDVDPKGRVIMAFSVNARGITRRDELRAAPLQKRLEAALRTQKKGYLLAFHFDPIVPLQGWYEEYSSTVDSIFRTVDSSRIAWISLGVLRFVAGLKEVAEARFGKIPYFHDGFLRGLDGKCRLHADRRIEVYSRVADRIRRHAPDARIYLCMESPHVWKKSLGIDMQHDRDLEAYLNSALQKEVRPNQGGTSCKKFLPEPHLKNF</sequence>
<dbReference type="GO" id="GO:0003913">
    <property type="term" value="F:DNA photolyase activity"/>
    <property type="evidence" value="ECO:0007669"/>
    <property type="project" value="TreeGrafter"/>
</dbReference>
<evidence type="ECO:0008006" key="3">
    <source>
        <dbReference type="Google" id="ProtNLM"/>
    </source>
</evidence>
<evidence type="ECO:0000313" key="1">
    <source>
        <dbReference type="EMBL" id="AFM26385.1"/>
    </source>
</evidence>
<dbReference type="InterPro" id="IPR049539">
    <property type="entry name" value="SPL"/>
</dbReference>
<dbReference type="GO" id="GO:0051539">
    <property type="term" value="F:4 iron, 4 sulfur cluster binding"/>
    <property type="evidence" value="ECO:0007669"/>
    <property type="project" value="TreeGrafter"/>
</dbReference>
<dbReference type="GO" id="GO:1904047">
    <property type="term" value="F:S-adenosyl-L-methionine binding"/>
    <property type="evidence" value="ECO:0007669"/>
    <property type="project" value="TreeGrafter"/>
</dbReference>
<protein>
    <recommendedName>
        <fullName evidence="3">DNA photolyase</fullName>
    </recommendedName>
</protein>
<dbReference type="Gene3D" id="3.40.50.12110">
    <property type="match status" value="1"/>
</dbReference>
<organism evidence="1 2">
    <name type="scientific">Desulfomonile tiedjei (strain ATCC 49306 / DSM 6799 / DCB-1)</name>
    <dbReference type="NCBI Taxonomy" id="706587"/>
    <lineage>
        <taxon>Bacteria</taxon>
        <taxon>Pseudomonadati</taxon>
        <taxon>Thermodesulfobacteriota</taxon>
        <taxon>Desulfomonilia</taxon>
        <taxon>Desulfomonilales</taxon>
        <taxon>Desulfomonilaceae</taxon>
        <taxon>Desulfomonile</taxon>
    </lineage>
</organism>
<dbReference type="eggNOG" id="COG1533">
    <property type="taxonomic scope" value="Bacteria"/>
</dbReference>
<proteinExistence type="predicted"/>
<keyword evidence="2" id="KW-1185">Reference proteome</keyword>
<evidence type="ECO:0000313" key="2">
    <source>
        <dbReference type="Proteomes" id="UP000006055"/>
    </source>
</evidence>
<dbReference type="OrthoDB" id="368646at2"/>
<dbReference type="Proteomes" id="UP000006055">
    <property type="component" value="Chromosome"/>
</dbReference>